<sequence>MTTPNIEQLNNRLPDLKHVSTNDLINELATRPGIEKISVGSYQHFELKRKYHKEHLSDEDIYVEAKEVLVVLPNLKTEDSLGTVERFWQERSDLIERSQRQS</sequence>
<proteinExistence type="predicted"/>
<reference evidence="2" key="2">
    <citation type="submission" date="2016-05" db="EMBL/GenBank/DDBJ databases">
        <authorList>
            <person name="Zheng J."/>
            <person name="Timme R."/>
            <person name="Allard M."/>
            <person name="Strain E."/>
            <person name="Luo Y."/>
            <person name="Brown E."/>
        </authorList>
    </citation>
    <scope>NUCLEOTIDE SEQUENCE</scope>
    <source>
        <strain evidence="2">CFSAN034343</strain>
    </source>
</reference>
<dbReference type="AlphaFoldDB" id="A0AAJ3MCQ7"/>
<dbReference type="Proteomes" id="UP000094974">
    <property type="component" value="Unassembled WGS sequence"/>
</dbReference>
<keyword evidence="3" id="KW-1185">Reference proteome</keyword>
<dbReference type="EMBL" id="JARVWT010000006">
    <property type="protein sequence ID" value="MDH2332531.1"/>
    <property type="molecule type" value="Genomic_DNA"/>
</dbReference>
<evidence type="ECO:0000313" key="4">
    <source>
        <dbReference type="Proteomes" id="UP001229409"/>
    </source>
</evidence>
<dbReference type="Proteomes" id="UP001229409">
    <property type="component" value="Unassembled WGS sequence"/>
</dbReference>
<organism evidence="1 4">
    <name type="scientific">Paenibacillus polymyxa</name>
    <name type="common">Bacillus polymyxa</name>
    <dbReference type="NCBI Taxonomy" id="1406"/>
    <lineage>
        <taxon>Bacteria</taxon>
        <taxon>Bacillati</taxon>
        <taxon>Bacillota</taxon>
        <taxon>Bacilli</taxon>
        <taxon>Bacillales</taxon>
        <taxon>Paenibacillaceae</taxon>
        <taxon>Paenibacillus</taxon>
    </lineage>
</organism>
<gene>
    <name evidence="2" type="ORF">A7312_16375</name>
    <name evidence="1" type="ORF">QDS18_16855</name>
</gene>
<protein>
    <submittedName>
        <fullName evidence="1">Uncharacterized protein</fullName>
    </submittedName>
</protein>
<accession>A0AAJ3MCQ7</accession>
<reference evidence="3" key="1">
    <citation type="submission" date="2016-05" db="EMBL/GenBank/DDBJ databases">
        <title>Whole genome shotgun sequencing of cultured foodborne pathogen.</title>
        <authorList>
            <person name="Zheng J."/>
            <person name="Timme R."/>
            <person name="Allard M."/>
            <person name="Strain E."/>
            <person name="Luo Y."/>
            <person name="Brown E."/>
        </authorList>
    </citation>
    <scope>NUCLEOTIDE SEQUENCE [LARGE SCALE GENOMIC DNA]</scope>
    <source>
        <strain evidence="3">CFSAN034343</strain>
    </source>
</reference>
<dbReference type="RefSeq" id="WP_068942307.1">
    <property type="nucleotide sequence ID" value="NZ_CP109848.1"/>
</dbReference>
<dbReference type="EMBL" id="LYND01000195">
    <property type="protein sequence ID" value="ODA05866.1"/>
    <property type="molecule type" value="Genomic_DNA"/>
</dbReference>
<evidence type="ECO:0000313" key="3">
    <source>
        <dbReference type="Proteomes" id="UP000094974"/>
    </source>
</evidence>
<evidence type="ECO:0000313" key="2">
    <source>
        <dbReference type="EMBL" id="ODA05866.1"/>
    </source>
</evidence>
<reference evidence="1" key="3">
    <citation type="submission" date="2023-04" db="EMBL/GenBank/DDBJ databases">
        <title>Uncovering the Secrets of Slow-Growing Bacteria in Tropical Savanna Soil through Cultivation and Genomic Analysis.</title>
        <authorList>
            <person name="Goncalves O.S."/>
            <person name="Santana M.F."/>
        </authorList>
    </citation>
    <scope>NUCLEOTIDE SEQUENCE</scope>
    <source>
        <strain evidence="1">ANTI</strain>
    </source>
</reference>
<evidence type="ECO:0000313" key="1">
    <source>
        <dbReference type="EMBL" id="MDH2332531.1"/>
    </source>
</evidence>
<comment type="caution">
    <text evidence="1">The sequence shown here is derived from an EMBL/GenBank/DDBJ whole genome shotgun (WGS) entry which is preliminary data.</text>
</comment>
<name>A0AAJ3MCQ7_PAEPO</name>